<organism evidence="2 3">
    <name type="scientific">Penicillium canescens</name>
    <dbReference type="NCBI Taxonomy" id="5083"/>
    <lineage>
        <taxon>Eukaryota</taxon>
        <taxon>Fungi</taxon>
        <taxon>Dikarya</taxon>
        <taxon>Ascomycota</taxon>
        <taxon>Pezizomycotina</taxon>
        <taxon>Eurotiomycetes</taxon>
        <taxon>Eurotiomycetidae</taxon>
        <taxon>Eurotiales</taxon>
        <taxon>Aspergillaceae</taxon>
        <taxon>Penicillium</taxon>
    </lineage>
</organism>
<gene>
    <name evidence="2" type="ORF">N7460_005399</name>
</gene>
<evidence type="ECO:0000313" key="3">
    <source>
        <dbReference type="Proteomes" id="UP001219568"/>
    </source>
</evidence>
<dbReference type="Proteomes" id="UP001219568">
    <property type="component" value="Unassembled WGS sequence"/>
</dbReference>
<proteinExistence type="predicted"/>
<reference evidence="2" key="1">
    <citation type="journal article" date="2023" name="IMA Fungus">
        <title>Comparative genomic study of the Penicillium genus elucidates a diverse pangenome and 15 lateral gene transfer events.</title>
        <authorList>
            <person name="Petersen C."/>
            <person name="Sorensen T."/>
            <person name="Nielsen M.R."/>
            <person name="Sondergaard T.E."/>
            <person name="Sorensen J.L."/>
            <person name="Fitzpatrick D.A."/>
            <person name="Frisvad J.C."/>
            <person name="Nielsen K.L."/>
        </authorList>
    </citation>
    <scope>NUCLEOTIDE SEQUENCE</scope>
    <source>
        <strain evidence="2">IBT 15450</strain>
    </source>
</reference>
<reference evidence="2" key="2">
    <citation type="submission" date="2023-01" db="EMBL/GenBank/DDBJ databases">
        <authorList>
            <person name="Petersen C."/>
        </authorList>
    </citation>
    <scope>NUCLEOTIDE SEQUENCE</scope>
    <source>
        <strain evidence="2">IBT 15450</strain>
    </source>
</reference>
<dbReference type="AlphaFoldDB" id="A0AAD6IDQ1"/>
<protein>
    <submittedName>
        <fullName evidence="2">Uncharacterized protein</fullName>
    </submittedName>
</protein>
<name>A0AAD6IDQ1_PENCN</name>
<accession>A0AAD6IDQ1</accession>
<comment type="caution">
    <text evidence="2">The sequence shown here is derived from an EMBL/GenBank/DDBJ whole genome shotgun (WGS) entry which is preliminary data.</text>
</comment>
<feature type="region of interest" description="Disordered" evidence="1">
    <location>
        <begin position="91"/>
        <end position="133"/>
    </location>
</feature>
<dbReference type="EMBL" id="JAQJZL010000004">
    <property type="protein sequence ID" value="KAJ6044044.1"/>
    <property type="molecule type" value="Genomic_DNA"/>
</dbReference>
<evidence type="ECO:0000313" key="2">
    <source>
        <dbReference type="EMBL" id="KAJ6044044.1"/>
    </source>
</evidence>
<sequence>MADLHYKLNPQLSAEEVSRLVEQLYENQLVQVANKTAQIHPHILDMRCGRTFNPAMTTEALLPKLRELKRLAEGYCISEWLSEVLLALRDHYEEGEEDGEGGEDDDEDEEEESRDYDPYSNVLDLTYDELWGR</sequence>
<feature type="compositionally biased region" description="Acidic residues" evidence="1">
    <location>
        <begin position="93"/>
        <end position="114"/>
    </location>
</feature>
<keyword evidence="3" id="KW-1185">Reference proteome</keyword>
<evidence type="ECO:0000256" key="1">
    <source>
        <dbReference type="SAM" id="MobiDB-lite"/>
    </source>
</evidence>